<feature type="transmembrane region" description="Helical" evidence="1">
    <location>
        <begin position="180"/>
        <end position="202"/>
    </location>
</feature>
<dbReference type="Proteomes" id="UP000683925">
    <property type="component" value="Unassembled WGS sequence"/>
</dbReference>
<keyword evidence="3" id="KW-1185">Reference proteome</keyword>
<keyword evidence="1" id="KW-1133">Transmembrane helix</keyword>
<keyword evidence="1" id="KW-0812">Transmembrane</keyword>
<dbReference type="OMA" id="MVFFMKV"/>
<proteinExistence type="predicted"/>
<evidence type="ECO:0000313" key="3">
    <source>
        <dbReference type="Proteomes" id="UP000683925"/>
    </source>
</evidence>
<evidence type="ECO:0000313" key="2">
    <source>
        <dbReference type="EMBL" id="CAD8170579.1"/>
    </source>
</evidence>
<name>A0A8S1V4A0_PAROT</name>
<feature type="transmembrane region" description="Helical" evidence="1">
    <location>
        <begin position="141"/>
        <end position="159"/>
    </location>
</feature>
<protein>
    <submittedName>
        <fullName evidence="2">Uncharacterized protein</fullName>
    </submittedName>
</protein>
<dbReference type="OrthoDB" id="308481at2759"/>
<accession>A0A8S1V4A0</accession>
<feature type="transmembrane region" description="Helical" evidence="1">
    <location>
        <begin position="41"/>
        <end position="57"/>
    </location>
</feature>
<dbReference type="AlphaFoldDB" id="A0A8S1V4A0"/>
<comment type="caution">
    <text evidence="2">The sequence shown here is derived from an EMBL/GenBank/DDBJ whole genome shotgun (WGS) entry which is preliminary data.</text>
</comment>
<sequence length="366" mass="43228">MLKSITRRRKKYIFLDYLIVLLTALYLRIRSVDMDFYSSLQPNYLWLLTILFGLMFAKIGRVWCIFICVILNLFSIYFLSSTTHVVFVSSIYKMTYDSLILLVICHSLYVFREKVIQALTYCYLLGNYLEMAQLFMNLKYFKYFLFLLIVSISTIRLRCRPLPSTNYFIAIQHLCTIRMAVMLFILLLQVLLIAINLNSFIGAFTSSLARYIILFIYPLYLLPLLRHIQYMSESLLILNVSISGLLIFDQLAVFLVASIFIPFIFIVQFTLFINIFQEIDPKISRTIKYINYDAVVLINYIILKYANSNYESFAQHKTIVYFLSTIVAVFIFIRNKNICRNFTNKQNYYNNTYDQFESARNDDTVL</sequence>
<evidence type="ECO:0000256" key="1">
    <source>
        <dbReference type="SAM" id="Phobius"/>
    </source>
</evidence>
<feature type="transmembrane region" description="Helical" evidence="1">
    <location>
        <begin position="230"/>
        <end position="248"/>
    </location>
</feature>
<keyword evidence="1" id="KW-0472">Membrane</keyword>
<dbReference type="EMBL" id="CAJJDP010000055">
    <property type="protein sequence ID" value="CAD8170579.1"/>
    <property type="molecule type" value="Genomic_DNA"/>
</dbReference>
<feature type="transmembrane region" description="Helical" evidence="1">
    <location>
        <begin position="254"/>
        <end position="277"/>
    </location>
</feature>
<feature type="transmembrane region" description="Helical" evidence="1">
    <location>
        <begin position="289"/>
        <end position="306"/>
    </location>
</feature>
<feature type="transmembrane region" description="Helical" evidence="1">
    <location>
        <begin position="318"/>
        <end position="335"/>
    </location>
</feature>
<feature type="transmembrane region" description="Helical" evidence="1">
    <location>
        <begin position="208"/>
        <end position="225"/>
    </location>
</feature>
<feature type="transmembrane region" description="Helical" evidence="1">
    <location>
        <begin position="12"/>
        <end position="29"/>
    </location>
</feature>
<reference evidence="2" key="1">
    <citation type="submission" date="2021-01" db="EMBL/GenBank/DDBJ databases">
        <authorList>
            <consortium name="Genoscope - CEA"/>
            <person name="William W."/>
        </authorList>
    </citation>
    <scope>NUCLEOTIDE SEQUENCE</scope>
</reference>
<gene>
    <name evidence="2" type="ORF">POCTA_138.1.T0550250</name>
</gene>
<organism evidence="2 3">
    <name type="scientific">Paramecium octaurelia</name>
    <dbReference type="NCBI Taxonomy" id="43137"/>
    <lineage>
        <taxon>Eukaryota</taxon>
        <taxon>Sar</taxon>
        <taxon>Alveolata</taxon>
        <taxon>Ciliophora</taxon>
        <taxon>Intramacronucleata</taxon>
        <taxon>Oligohymenophorea</taxon>
        <taxon>Peniculida</taxon>
        <taxon>Parameciidae</taxon>
        <taxon>Paramecium</taxon>
    </lineage>
</organism>